<name>A0A6S6T7Z8_9BACT</name>
<organism evidence="8">
    <name type="scientific">uncultured Sulfurovum sp</name>
    <dbReference type="NCBI Taxonomy" id="269237"/>
    <lineage>
        <taxon>Bacteria</taxon>
        <taxon>Pseudomonadati</taxon>
        <taxon>Campylobacterota</taxon>
        <taxon>Epsilonproteobacteria</taxon>
        <taxon>Campylobacterales</taxon>
        <taxon>Sulfurovaceae</taxon>
        <taxon>Sulfurovum</taxon>
        <taxon>environmental samples</taxon>
    </lineage>
</organism>
<comment type="similarity">
    <text evidence="1">Belongs to the N(4)/N(6)-methyltransferase family.</text>
</comment>
<dbReference type="PANTHER" id="PTHR30408:SF12">
    <property type="entry name" value="TYPE I RESTRICTION ENZYME MJAVIII SPECIFICITY SUBUNIT"/>
    <property type="match status" value="1"/>
</dbReference>
<comment type="similarity">
    <text evidence="2">Belongs to the type-I restriction system S methylase family.</text>
</comment>
<dbReference type="InterPro" id="IPR029063">
    <property type="entry name" value="SAM-dependent_MTases_sf"/>
</dbReference>
<proteinExistence type="inferred from homology"/>
<keyword evidence="8" id="KW-0489">Methyltransferase</keyword>
<dbReference type="GO" id="GO:0009035">
    <property type="term" value="F:type I site-specific deoxyribonuclease activity"/>
    <property type="evidence" value="ECO:0007669"/>
    <property type="project" value="UniProtKB-EC"/>
</dbReference>
<evidence type="ECO:0000313" key="8">
    <source>
        <dbReference type="EMBL" id="CAA6814356.1"/>
    </source>
</evidence>
<evidence type="ECO:0000256" key="3">
    <source>
        <dbReference type="ARBA" id="ARBA00022747"/>
    </source>
</evidence>
<dbReference type="EC" id="3.1.21.3" evidence="8"/>
<dbReference type="PROSITE" id="PS00092">
    <property type="entry name" value="N6_MTASE"/>
    <property type="match status" value="1"/>
</dbReference>
<dbReference type="AlphaFoldDB" id="A0A6S6T7Z8"/>
<feature type="domain" description="Type I restriction modification DNA specificity" evidence="6">
    <location>
        <begin position="1082"/>
        <end position="1247"/>
    </location>
</feature>
<dbReference type="SUPFAM" id="SSF53335">
    <property type="entry name" value="S-adenosyl-L-methionine-dependent methyltransferases"/>
    <property type="match status" value="1"/>
</dbReference>
<keyword evidence="5" id="KW-0175">Coiled coil</keyword>
<gene>
    <name evidence="8" type="ORF">HELGO_WM6672</name>
</gene>
<dbReference type="GO" id="GO:0003677">
    <property type="term" value="F:DNA binding"/>
    <property type="evidence" value="ECO:0007669"/>
    <property type="project" value="UniProtKB-KW"/>
</dbReference>
<evidence type="ECO:0000256" key="2">
    <source>
        <dbReference type="ARBA" id="ARBA00010923"/>
    </source>
</evidence>
<dbReference type="Gene3D" id="1.10.287.1120">
    <property type="entry name" value="Bipartite methylase S protein"/>
    <property type="match status" value="1"/>
</dbReference>
<keyword evidence="4" id="KW-0238">DNA-binding</keyword>
<protein>
    <submittedName>
        <fullName evidence="8">Type I restriction-modification system, DNA-methyltransferase subunit M )</fullName>
        <ecNumber evidence="8">2.1.1.72</ecNumber>
        <ecNumber evidence="8">3.1.21.3</ecNumber>
    </submittedName>
</protein>
<evidence type="ECO:0000259" key="6">
    <source>
        <dbReference type="Pfam" id="PF01420"/>
    </source>
</evidence>
<dbReference type="EC" id="2.1.1.72" evidence="8"/>
<evidence type="ECO:0000259" key="7">
    <source>
        <dbReference type="Pfam" id="PF02384"/>
    </source>
</evidence>
<dbReference type="Gene3D" id="3.40.50.150">
    <property type="entry name" value="Vaccinia Virus protein VP39"/>
    <property type="match status" value="1"/>
</dbReference>
<dbReference type="CDD" id="cd17515">
    <property type="entry name" value="RMtype1_S_MjaORF132P_Sau1132ORF3780P-TRD1-CR1_like"/>
    <property type="match status" value="1"/>
</dbReference>
<evidence type="ECO:0000256" key="5">
    <source>
        <dbReference type="SAM" id="Coils"/>
    </source>
</evidence>
<dbReference type="GO" id="GO:0008170">
    <property type="term" value="F:N-methyltransferase activity"/>
    <property type="evidence" value="ECO:0007669"/>
    <property type="project" value="InterPro"/>
</dbReference>
<accession>A0A6S6T7Z8</accession>
<dbReference type="PRINTS" id="PR00507">
    <property type="entry name" value="N12N6MTFRASE"/>
</dbReference>
<feature type="domain" description="DNA methylase adenine-specific" evidence="7">
    <location>
        <begin position="400"/>
        <end position="648"/>
    </location>
</feature>
<dbReference type="GO" id="GO:0009307">
    <property type="term" value="P:DNA restriction-modification system"/>
    <property type="evidence" value="ECO:0007669"/>
    <property type="project" value="UniProtKB-KW"/>
</dbReference>
<dbReference type="InterPro" id="IPR044946">
    <property type="entry name" value="Restrct_endonuc_typeI_TRD_sf"/>
</dbReference>
<dbReference type="EMBL" id="CACVAX010000041">
    <property type="protein sequence ID" value="CAA6814356.1"/>
    <property type="molecule type" value="Genomic_DNA"/>
</dbReference>
<feature type="domain" description="Type I restriction modification DNA specificity" evidence="6">
    <location>
        <begin position="899"/>
        <end position="1065"/>
    </location>
</feature>
<dbReference type="PANTHER" id="PTHR30408">
    <property type="entry name" value="TYPE-1 RESTRICTION ENZYME ECOKI SPECIFICITY PROTEIN"/>
    <property type="match status" value="1"/>
</dbReference>
<dbReference type="GO" id="GO:0032259">
    <property type="term" value="P:methylation"/>
    <property type="evidence" value="ECO:0007669"/>
    <property type="project" value="UniProtKB-KW"/>
</dbReference>
<dbReference type="InterPro" id="IPR052021">
    <property type="entry name" value="Type-I_RS_S_subunit"/>
</dbReference>
<keyword evidence="8" id="KW-0808">Transferase</keyword>
<dbReference type="InterPro" id="IPR000055">
    <property type="entry name" value="Restrct_endonuc_typeI_TRD"/>
</dbReference>
<dbReference type="InterPro" id="IPR002052">
    <property type="entry name" value="DNA_methylase_N6_adenine_CS"/>
</dbReference>
<dbReference type="SUPFAM" id="SSF116734">
    <property type="entry name" value="DNA methylase specificity domain"/>
    <property type="match status" value="2"/>
</dbReference>
<dbReference type="GO" id="GO:0009007">
    <property type="term" value="F:site-specific DNA-methyltransferase (adenine-specific) activity"/>
    <property type="evidence" value="ECO:0007669"/>
    <property type="project" value="UniProtKB-EC"/>
</dbReference>
<dbReference type="Pfam" id="PF02384">
    <property type="entry name" value="N6_Mtase"/>
    <property type="match status" value="1"/>
</dbReference>
<evidence type="ECO:0000256" key="4">
    <source>
        <dbReference type="ARBA" id="ARBA00023125"/>
    </source>
</evidence>
<feature type="coiled-coil region" evidence="5">
    <location>
        <begin position="1229"/>
        <end position="1263"/>
    </location>
</feature>
<sequence length="1266" mass="144982">MIKKENFSKLLKALHFRQNQNIYIKKFPNLKTELKVDIEKQILIYPEKDGLRVNGQQTCNFKQAENFVVFECVHRLLSQEYAPKHIELEPTWQVGHGASGGRADILVKDNDDNALLIIECKTAGSEFKKAWDSTQVKPTQLFSYVQQVRSTQFIALYASDLVDEKINADYYLMSMVDNSKLLENNKKLKGYKDANSTEEIYEVWVETYKKDYATLGLFEATQAYHIGKDKYSLNDLKTVTSRDIQGKYHEFATIMRQHNVSGRENAFDKLVNLFLCKVVDETDNSNELKFYWKGVAYDDPFSLQDRLNHLYKVGMKKFLGEDITYIENQQIEDAFSVFRDKPNMTKEIIQGFFKELKFFTNNDFAFVDVHNEALFYQNFEVLLKIVKMLQDIKLTGGEDNQFLGDMFEGFLDQGVKQSEGQFFTPMPIVKFIVNALPLDMILKEDNPKAIDYACGAGHFLTEVANNFPKEQHKNIVGIEKEYRLSKVAKVSAFMYGQDEVNVVYHDALASCEPIKNNDYSLLVANPPYSVKGFLETLNEEERAKYVLMQSLDKKSLVANNAIECFFIERAKQLLKKDAVAGIILPSSILSKGSQNIASSKGNVYVQTREILLKYFDIVAIAEFGAGTFGKTGTNTVTLFIKRRADNPNMAQHLAYMVKAWFEGDFTINEVFKQKDLLSVYATHIEVDLEVYKTLLQTTYNEELFKFEIFVEYKQEFEKLSETKNRKKQKSYKALNTVEKKKLEEQKLLDYIRLIEEDKLYYFALACLNKKEVIIVKAPSNGAENKKFLGYEWSGRKGDEGIKYLTSGSLLKLEDAEVLENILNLNNIQTPLYNPQDKFDESKINTLISKNFYDDVVEIPSKLEDFVSKANLVDMLDFSGKEFSKAIRLSPKKKVQIDSKWELKKLAKVASYVTTKVNVSDIKVENYITTDNILQNRQGISTYRGTLNIERVTSYEKNDILISNIRPYLKKIWIATHKGGCSNDVLVVRSLNPAVIIPKYLFYLLSSDVFFDYVMSSKKGIKMPRGDKEQILKYSIPLVKIEIQEKIIQKCELVDNEVRKAKEEIQSIQNEIDVEVRAINGDMVKIGEIHKTSSGGTPLSSKNEFYDKGNIPWVNSGEVKQGLILNTKNKITQLGLDNSSAKIFPKYTVLIAMYGATVGQVGILGIEASTNQAVCGLFPNREKVLPLYSYFYLNSKTEEFIKLSVGVARTNISQEIIKNFKIPLPSLSLQKEIVQKIQKLETKITKAKEVLKNTNSRKESILKEYLS</sequence>
<dbReference type="InterPro" id="IPR003356">
    <property type="entry name" value="DNA_methylase_A-5"/>
</dbReference>
<feature type="coiled-coil region" evidence="5">
    <location>
        <begin position="1043"/>
        <end position="1077"/>
    </location>
</feature>
<keyword evidence="3" id="KW-0680">Restriction system</keyword>
<dbReference type="Pfam" id="PF01420">
    <property type="entry name" value="Methylase_S"/>
    <property type="match status" value="2"/>
</dbReference>
<evidence type="ECO:0000256" key="1">
    <source>
        <dbReference type="ARBA" id="ARBA00006594"/>
    </source>
</evidence>
<keyword evidence="8" id="KW-0378">Hydrolase</keyword>
<dbReference type="Gene3D" id="3.90.220.20">
    <property type="entry name" value="DNA methylase specificity domains"/>
    <property type="match status" value="2"/>
</dbReference>
<reference evidence="8" key="1">
    <citation type="submission" date="2020-01" db="EMBL/GenBank/DDBJ databases">
        <authorList>
            <person name="Meier V. D."/>
            <person name="Meier V D."/>
        </authorList>
    </citation>
    <scope>NUCLEOTIDE SEQUENCE</scope>
    <source>
        <strain evidence="8">HLG_WM_MAG_04</strain>
    </source>
</reference>